<protein>
    <submittedName>
        <fullName evidence="5">Portal protein</fullName>
    </submittedName>
</protein>
<keyword evidence="2" id="KW-1160">Virus entry into host cell</keyword>
<sequence>MGLFTKRNDTLYDYLDNEVDKAEIKAICANDINDIKFMKLAIHIVSSYIASAISTCEFKVYDKNGIVKDTTYYKLNFAPNPNDTATRLKYNMVKKLIQEGESLVVQYTNNLYFAETFGFDTESINGYKFSNVVVQKTTLNKKFDRKTSFYFKLDDEKIKSFLTDIDEKYKSLVSCASKAYKKALNNKWKLKIDSTKQHDPKFQEEFDTYIKEQLKEFLESDSAVYPELNGYQLEHLDDGTADKTDSSDIRNIRKDIFDMVAQAFKMPPSMMYGNISNLKEVVNQFIAFAVKPFATLIGEEMTRTFFSENEILEENKRVIVDISTINYRDIFDVATGLDKLISDGVANIDEVRPLVNLPVLGTKFSQQYWMTKNYSKIEDMMKEQEPTKKDSIVKNDNSNLDNNSNDNSNENVDNNVEQGELKGGDIDEEEQ</sequence>
<keyword evidence="3" id="KW-0231">Viral genome packaging</keyword>
<evidence type="ECO:0000256" key="3">
    <source>
        <dbReference type="ARBA" id="ARBA00023219"/>
    </source>
</evidence>
<feature type="compositionally biased region" description="Basic and acidic residues" evidence="4">
    <location>
        <begin position="383"/>
        <end position="393"/>
    </location>
</feature>
<evidence type="ECO:0000256" key="1">
    <source>
        <dbReference type="ARBA" id="ARBA00022950"/>
    </source>
</evidence>
<feature type="compositionally biased region" description="Low complexity" evidence="4">
    <location>
        <begin position="395"/>
        <end position="417"/>
    </location>
</feature>
<evidence type="ECO:0000313" key="5">
    <source>
        <dbReference type="EMBL" id="DAD92562.1"/>
    </source>
</evidence>
<evidence type="ECO:0000256" key="4">
    <source>
        <dbReference type="SAM" id="MobiDB-lite"/>
    </source>
</evidence>
<keyword evidence="1" id="KW-1188">Viral release from host cell</keyword>
<dbReference type="Pfam" id="PF04860">
    <property type="entry name" value="Phage_portal"/>
    <property type="match status" value="1"/>
</dbReference>
<keyword evidence="2" id="KW-1171">Viral genome ejection through host cell envelope</keyword>
<accession>A0A8S5NE72</accession>
<keyword evidence="1" id="KW-0118">Viral capsid assembly</keyword>
<organism evidence="5">
    <name type="scientific">Siphoviridae sp. ctUse40</name>
    <dbReference type="NCBI Taxonomy" id="2826356"/>
    <lineage>
        <taxon>Viruses</taxon>
        <taxon>Duplodnaviria</taxon>
        <taxon>Heunggongvirae</taxon>
        <taxon>Uroviricota</taxon>
        <taxon>Caudoviricetes</taxon>
    </lineage>
</organism>
<dbReference type="EMBL" id="BK015139">
    <property type="protein sequence ID" value="DAD92562.1"/>
    <property type="molecule type" value="Genomic_DNA"/>
</dbReference>
<feature type="region of interest" description="Disordered" evidence="4">
    <location>
        <begin position="383"/>
        <end position="431"/>
    </location>
</feature>
<dbReference type="InterPro" id="IPR006944">
    <property type="entry name" value="Phage/GTA_portal"/>
</dbReference>
<proteinExistence type="predicted"/>
<name>A0A8S5NE72_9CAUD</name>
<evidence type="ECO:0000256" key="2">
    <source>
        <dbReference type="ARBA" id="ARBA00023009"/>
    </source>
</evidence>
<reference evidence="5" key="1">
    <citation type="journal article" date="2021" name="Proc. Natl. Acad. Sci. U.S.A.">
        <title>A Catalog of Tens of Thousands of Viruses from Human Metagenomes Reveals Hidden Associations with Chronic Diseases.</title>
        <authorList>
            <person name="Tisza M.J."/>
            <person name="Buck C.B."/>
        </authorList>
    </citation>
    <scope>NUCLEOTIDE SEQUENCE</scope>
    <source>
        <strain evidence="5">CtUse40</strain>
    </source>
</reference>
<keyword evidence="2" id="KW-1162">Viral penetration into host cytoplasm</keyword>